<protein>
    <submittedName>
        <fullName evidence="2">Protein phosphatase</fullName>
    </submittedName>
</protein>
<gene>
    <name evidence="2" type="ORF">J8273_1393</name>
</gene>
<keyword evidence="3" id="KW-1185">Reference proteome</keyword>
<evidence type="ECO:0000313" key="3">
    <source>
        <dbReference type="Proteomes" id="UP000717585"/>
    </source>
</evidence>
<proteinExistence type="predicted"/>
<dbReference type="SMART" id="SM00332">
    <property type="entry name" value="PP2Cc"/>
    <property type="match status" value="1"/>
</dbReference>
<organism evidence="2 3">
    <name type="scientific">Carpediemonas membranifera</name>
    <dbReference type="NCBI Taxonomy" id="201153"/>
    <lineage>
        <taxon>Eukaryota</taxon>
        <taxon>Metamonada</taxon>
        <taxon>Carpediemonas-like organisms</taxon>
        <taxon>Carpediemonas</taxon>
    </lineage>
</organism>
<evidence type="ECO:0000259" key="1">
    <source>
        <dbReference type="PROSITE" id="PS51746"/>
    </source>
</evidence>
<dbReference type="CDD" id="cd00143">
    <property type="entry name" value="PP2Cc"/>
    <property type="match status" value="1"/>
</dbReference>
<dbReference type="EMBL" id="JAHDYR010000004">
    <property type="protein sequence ID" value="KAG9397036.1"/>
    <property type="molecule type" value="Genomic_DNA"/>
</dbReference>
<accession>A0A8J6AX44</accession>
<dbReference type="Proteomes" id="UP000717585">
    <property type="component" value="Unassembled WGS sequence"/>
</dbReference>
<dbReference type="PROSITE" id="PS51746">
    <property type="entry name" value="PPM_2"/>
    <property type="match status" value="1"/>
</dbReference>
<reference evidence="2" key="1">
    <citation type="submission" date="2021-05" db="EMBL/GenBank/DDBJ databases">
        <title>A free-living protist that lacks canonical eukaryotic 1 DNA replication and segregation systems.</title>
        <authorList>
            <person name="Salas-Leiva D.E."/>
            <person name="Tromer E.C."/>
            <person name="Curtis B.A."/>
            <person name="Jerlstrom-Hultqvist J."/>
            <person name="Kolisko M."/>
            <person name="Yi Z."/>
            <person name="Salas-Leiva J.S."/>
            <person name="Gallot-Lavallee L."/>
            <person name="Kops G.J.P.L."/>
            <person name="Archibald J.M."/>
            <person name="Simpson A.G.B."/>
            <person name="Roger A.J."/>
        </authorList>
    </citation>
    <scope>NUCLEOTIDE SEQUENCE</scope>
    <source>
        <strain evidence="2">BICM</strain>
    </source>
</reference>
<dbReference type="Gene3D" id="3.60.40.10">
    <property type="entry name" value="PPM-type phosphatase domain"/>
    <property type="match status" value="1"/>
</dbReference>
<dbReference type="AlphaFoldDB" id="A0A8J6AX44"/>
<dbReference type="InterPro" id="IPR001932">
    <property type="entry name" value="PPM-type_phosphatase-like_dom"/>
</dbReference>
<comment type="caution">
    <text evidence="2">The sequence shown here is derived from an EMBL/GenBank/DDBJ whole genome shotgun (WGS) entry which is preliminary data.</text>
</comment>
<dbReference type="PANTHER" id="PTHR47992">
    <property type="entry name" value="PROTEIN PHOSPHATASE"/>
    <property type="match status" value="1"/>
</dbReference>
<name>A0A8J6AX44_9EUKA</name>
<dbReference type="SUPFAM" id="SSF81606">
    <property type="entry name" value="PP2C-like"/>
    <property type="match status" value="1"/>
</dbReference>
<dbReference type="Pfam" id="PF00481">
    <property type="entry name" value="PP2C"/>
    <property type="match status" value="1"/>
</dbReference>
<sequence>MFFDFFFRIRKNPTGKRNEAGSYAFIRHNDGRDFIVPISIACGMSSLQGRRPTMEDAHTVKLDLLQGIRSEESGPPDVSPLAFFGVYDGHCGTQASTHAAATLHRDLVLSPYFNEDVPRAFHDSFTRNDAEFLARAKRTKTMDGTTACCVLLRNDTLFAANAGDSRAVLGRAGEAVDLSYDHKPDRDCERARIEACGGVVHPTYVKISGQGPVLAIGPARVWPGGLALSRGLGDLMFKDPDLLLPNKVTEPLVSSVPEITRVKLVPGRDRFVIVACDGLWDVLSSQSAVSFVEEKLPAAIREARRTVLSQRHSTPYTMDSPEPGQPSFTASVVRVLKALFGIPTRPVAPAMSTNNLLSSSAPVDRVSTVGSDPERFADDDLTPVEMAQIEQAAATSVAQQLAQAGYTFGSTDNITVLVVLLRWPDCPSPTLTGANTVAVVEADMPAAFPHSTGDLLEAAHPLTDLDEIEVG</sequence>
<evidence type="ECO:0000313" key="2">
    <source>
        <dbReference type="EMBL" id="KAG9397036.1"/>
    </source>
</evidence>
<dbReference type="InterPro" id="IPR015655">
    <property type="entry name" value="PP2C"/>
</dbReference>
<dbReference type="OrthoDB" id="10264738at2759"/>
<feature type="domain" description="PPM-type phosphatase" evidence="1">
    <location>
        <begin position="41"/>
        <end position="421"/>
    </location>
</feature>
<dbReference type="InterPro" id="IPR036457">
    <property type="entry name" value="PPM-type-like_dom_sf"/>
</dbReference>
<dbReference type="GO" id="GO:0004722">
    <property type="term" value="F:protein serine/threonine phosphatase activity"/>
    <property type="evidence" value="ECO:0007669"/>
    <property type="project" value="InterPro"/>
</dbReference>